<dbReference type="Pfam" id="PF01189">
    <property type="entry name" value="Methyltr_RsmB-F"/>
    <property type="match status" value="1"/>
</dbReference>
<comment type="subcellular location">
    <subcellularLocation>
        <location evidence="2">Cytoplasm</location>
    </subcellularLocation>
</comment>
<dbReference type="Pfam" id="PF22458">
    <property type="entry name" value="RsmF-B_ferredox"/>
    <property type="match status" value="1"/>
</dbReference>
<evidence type="ECO:0000259" key="15">
    <source>
        <dbReference type="PROSITE" id="PS51686"/>
    </source>
</evidence>
<feature type="active site" description="Nucleophile" evidence="14">
    <location>
        <position position="381"/>
    </location>
</feature>
<feature type="binding site" evidence="14">
    <location>
        <begin position="258"/>
        <end position="264"/>
    </location>
    <ligand>
        <name>S-adenosyl-L-methionine</name>
        <dbReference type="ChEBI" id="CHEBI:59789"/>
    </ligand>
</feature>
<evidence type="ECO:0000256" key="8">
    <source>
        <dbReference type="ARBA" id="ARBA00022679"/>
    </source>
</evidence>
<comment type="similarity">
    <text evidence="3 14">Belongs to the class I-like SAM-binding methyltransferase superfamily. RsmB/NOP family.</text>
</comment>
<dbReference type="GO" id="GO:0005737">
    <property type="term" value="C:cytoplasm"/>
    <property type="evidence" value="ECO:0007669"/>
    <property type="project" value="UniProtKB-SubCell"/>
</dbReference>
<feature type="binding site" evidence="14">
    <location>
        <position position="328"/>
    </location>
    <ligand>
        <name>S-adenosyl-L-methionine</name>
        <dbReference type="ChEBI" id="CHEBI:59789"/>
    </ligand>
</feature>
<dbReference type="InterPro" id="IPR035926">
    <property type="entry name" value="NusB-like_sf"/>
</dbReference>
<evidence type="ECO:0000313" key="16">
    <source>
        <dbReference type="EMBL" id="TKJ41771.1"/>
    </source>
</evidence>
<dbReference type="SUPFAM" id="SSF48013">
    <property type="entry name" value="NusB-like"/>
    <property type="match status" value="1"/>
</dbReference>
<dbReference type="GO" id="GO:0008649">
    <property type="term" value="F:rRNA methyltransferase activity"/>
    <property type="evidence" value="ECO:0007669"/>
    <property type="project" value="InterPro"/>
</dbReference>
<reference evidence="16 17" key="1">
    <citation type="submission" date="2017-06" db="EMBL/GenBank/DDBJ databases">
        <title>Novel microbial phyla capable of carbon fixation and sulfur reduction in deep-sea sediments.</title>
        <authorList>
            <person name="Huang J."/>
            <person name="Baker B."/>
            <person name="Wang Y."/>
        </authorList>
    </citation>
    <scope>NUCLEOTIDE SEQUENCE [LARGE SCALE GENOMIC DNA]</scope>
    <source>
        <strain evidence="16">B3_LCP</strain>
    </source>
</reference>
<dbReference type="FunFam" id="3.40.50.150:FF:000022">
    <property type="entry name" value="Ribosomal RNA small subunit methyltransferase B"/>
    <property type="match status" value="1"/>
</dbReference>
<dbReference type="GO" id="GO:0003723">
    <property type="term" value="F:RNA binding"/>
    <property type="evidence" value="ECO:0007669"/>
    <property type="project" value="UniProtKB-UniRule"/>
</dbReference>
<evidence type="ECO:0000256" key="6">
    <source>
        <dbReference type="ARBA" id="ARBA00022552"/>
    </source>
</evidence>
<evidence type="ECO:0000256" key="12">
    <source>
        <dbReference type="ARBA" id="ARBA00031088"/>
    </source>
</evidence>
<dbReference type="NCBIfam" id="TIGR00563">
    <property type="entry name" value="rsmB"/>
    <property type="match status" value="1"/>
</dbReference>
<dbReference type="EMBL" id="NJBN01000002">
    <property type="protein sequence ID" value="TKJ41771.1"/>
    <property type="molecule type" value="Genomic_DNA"/>
</dbReference>
<proteinExistence type="inferred from homology"/>
<dbReference type="InterPro" id="IPR029063">
    <property type="entry name" value="SAM-dependent_MTases_sf"/>
</dbReference>
<keyword evidence="8 14" id="KW-0808">Transferase</keyword>
<dbReference type="SUPFAM" id="SSF53335">
    <property type="entry name" value="S-adenosyl-L-methionine-dependent methyltransferases"/>
    <property type="match status" value="1"/>
</dbReference>
<accession>A0A532V3H9</accession>
<dbReference type="InterPro" id="IPR006027">
    <property type="entry name" value="NusB_RsmB_TIM44"/>
</dbReference>
<dbReference type="InterPro" id="IPR054728">
    <property type="entry name" value="RsmB-like_ferredoxin"/>
</dbReference>
<feature type="binding site" evidence="14">
    <location>
        <position position="309"/>
    </location>
    <ligand>
        <name>S-adenosyl-L-methionine</name>
        <dbReference type="ChEBI" id="CHEBI:59789"/>
    </ligand>
</feature>
<dbReference type="InterPro" id="IPR023267">
    <property type="entry name" value="RCMT"/>
</dbReference>
<organism evidence="16 17">
    <name type="scientific">candidate division LCP-89 bacterium B3_LCP</name>
    <dbReference type="NCBI Taxonomy" id="2012998"/>
    <lineage>
        <taxon>Bacteria</taxon>
        <taxon>Pseudomonadati</taxon>
        <taxon>Bacteria division LCP-89</taxon>
    </lineage>
</organism>
<dbReference type="InterPro" id="IPR004573">
    <property type="entry name" value="rRNA_ssu_MeTfrase_B"/>
</dbReference>
<evidence type="ECO:0000313" key="17">
    <source>
        <dbReference type="Proteomes" id="UP000319619"/>
    </source>
</evidence>
<dbReference type="AlphaFoldDB" id="A0A532V3H9"/>
<gene>
    <name evidence="16" type="ORF">CEE37_04165</name>
</gene>
<evidence type="ECO:0000256" key="10">
    <source>
        <dbReference type="ARBA" id="ARBA00022884"/>
    </source>
</evidence>
<evidence type="ECO:0000256" key="5">
    <source>
        <dbReference type="ARBA" id="ARBA00022490"/>
    </source>
</evidence>
<keyword evidence="10 14" id="KW-0694">RNA-binding</keyword>
<keyword evidence="5" id="KW-0963">Cytoplasm</keyword>
<evidence type="ECO:0000256" key="14">
    <source>
        <dbReference type="PROSITE-ProRule" id="PRU01023"/>
    </source>
</evidence>
<evidence type="ECO:0000256" key="2">
    <source>
        <dbReference type="ARBA" id="ARBA00004496"/>
    </source>
</evidence>
<dbReference type="PROSITE" id="PS51686">
    <property type="entry name" value="SAM_MT_RSMB_NOP"/>
    <property type="match status" value="1"/>
</dbReference>
<evidence type="ECO:0000256" key="3">
    <source>
        <dbReference type="ARBA" id="ARBA00007494"/>
    </source>
</evidence>
<evidence type="ECO:0000256" key="4">
    <source>
        <dbReference type="ARBA" id="ARBA00012140"/>
    </source>
</evidence>
<dbReference type="PANTHER" id="PTHR22807:SF53">
    <property type="entry name" value="RIBOSOMAL RNA SMALL SUBUNIT METHYLTRANSFERASE B-RELATED"/>
    <property type="match status" value="1"/>
</dbReference>
<evidence type="ECO:0000256" key="13">
    <source>
        <dbReference type="ARBA" id="ARBA00047283"/>
    </source>
</evidence>
<keyword evidence="9 14" id="KW-0949">S-adenosyl-L-methionine</keyword>
<comment type="catalytic activity">
    <reaction evidence="13">
        <text>cytidine(967) in 16S rRNA + S-adenosyl-L-methionine = 5-methylcytidine(967) in 16S rRNA + S-adenosyl-L-homocysteine + H(+)</text>
        <dbReference type="Rhea" id="RHEA:42748"/>
        <dbReference type="Rhea" id="RHEA-COMP:10219"/>
        <dbReference type="Rhea" id="RHEA-COMP:10220"/>
        <dbReference type="ChEBI" id="CHEBI:15378"/>
        <dbReference type="ChEBI" id="CHEBI:57856"/>
        <dbReference type="ChEBI" id="CHEBI:59789"/>
        <dbReference type="ChEBI" id="CHEBI:74483"/>
        <dbReference type="ChEBI" id="CHEBI:82748"/>
        <dbReference type="EC" id="2.1.1.176"/>
    </reaction>
</comment>
<dbReference type="Gene3D" id="1.10.940.10">
    <property type="entry name" value="NusB-like"/>
    <property type="match status" value="1"/>
</dbReference>
<feature type="domain" description="SAM-dependent MTase RsmB/NOP-type" evidence="15">
    <location>
        <begin position="168"/>
        <end position="442"/>
    </location>
</feature>
<evidence type="ECO:0000256" key="7">
    <source>
        <dbReference type="ARBA" id="ARBA00022603"/>
    </source>
</evidence>
<dbReference type="InterPro" id="IPR018314">
    <property type="entry name" value="RsmB/NOL1/NOP2-like_CS"/>
</dbReference>
<dbReference type="PANTHER" id="PTHR22807">
    <property type="entry name" value="NOP2 YEAST -RELATED NOL1/NOP2/FMU SUN DOMAIN-CONTAINING"/>
    <property type="match status" value="1"/>
</dbReference>
<dbReference type="PRINTS" id="PR02008">
    <property type="entry name" value="RCMTFAMILY"/>
</dbReference>
<dbReference type="EC" id="2.1.1.176" evidence="4"/>
<dbReference type="NCBIfam" id="NF011494">
    <property type="entry name" value="PRK14902.1"/>
    <property type="match status" value="1"/>
</dbReference>
<comment type="function">
    <text evidence="1">Specifically methylates the cytosine at position 967 (m5C967) of 16S rRNA.</text>
</comment>
<keyword evidence="6" id="KW-0698">rRNA processing</keyword>
<dbReference type="Pfam" id="PF01029">
    <property type="entry name" value="NusB"/>
    <property type="match status" value="1"/>
</dbReference>
<evidence type="ECO:0000256" key="1">
    <source>
        <dbReference type="ARBA" id="ARBA00002724"/>
    </source>
</evidence>
<sequence>MYTEQIISRIMKHWEDSTNTVDFLLSRELDKSTLSAADKARITDGIYNWVRCRGSARYLLNAALRKGINSIPPKLRRQLELAVCRMLFDDRVPKPIIVSSAIEAIKRDQGAKLVSTANAVLRRISDDPPPWPDADNNPVDFLAASYSHPDWIVDRWLKRWGNERTIRQLAWDNERPYIWLRYNRLKLELEAAKLTLQTAGIDFDTFPDHTGYFKLKSGFYPDAAALVKAGYFTVQDPSASLSVRLLNPKKDWKILDMCAAPGGKTTHIAEVTNAESEILAVDSSGDRLKMLKKSLKRLNIKGVRTLEADCTKLSNFIGESTFDAVLIDVPCSGLGVLSRRADLRWRRKQADLGDLTNLQRMLIRAGAEVLRPGGFLVYSTCSIEPEENEDIVDDFLKDFKDFHITDNKTDIPKNYFPSPGQMCTFSPDHKIDGIYAVKLTRG</sequence>
<dbReference type="PROSITE" id="PS01153">
    <property type="entry name" value="NOL1_NOP2_SUN"/>
    <property type="match status" value="1"/>
</dbReference>
<evidence type="ECO:0000256" key="11">
    <source>
        <dbReference type="ARBA" id="ARBA00030399"/>
    </source>
</evidence>
<feature type="binding site" evidence="14">
    <location>
        <position position="282"/>
    </location>
    <ligand>
        <name>S-adenosyl-L-methionine</name>
        <dbReference type="ChEBI" id="CHEBI:59789"/>
    </ligand>
</feature>
<comment type="caution">
    <text evidence="16">The sequence shown here is derived from an EMBL/GenBank/DDBJ whole genome shotgun (WGS) entry which is preliminary data.</text>
</comment>
<dbReference type="GO" id="GO:0006355">
    <property type="term" value="P:regulation of DNA-templated transcription"/>
    <property type="evidence" value="ECO:0007669"/>
    <property type="project" value="InterPro"/>
</dbReference>
<dbReference type="Gene3D" id="3.40.50.150">
    <property type="entry name" value="Vaccinia Virus protein VP39"/>
    <property type="match status" value="1"/>
</dbReference>
<dbReference type="InterPro" id="IPR001678">
    <property type="entry name" value="MeTrfase_RsmB-F_NOP2_dom"/>
</dbReference>
<protein>
    <recommendedName>
        <fullName evidence="4">16S rRNA (cytosine(967)-C(5))-methyltransferase</fullName>
        <ecNumber evidence="4">2.1.1.176</ecNumber>
    </recommendedName>
    <alternativeName>
        <fullName evidence="11">16S rRNA m5C967 methyltransferase</fullName>
    </alternativeName>
    <alternativeName>
        <fullName evidence="12">rRNA (cytosine-C(5)-)-methyltransferase RsmB</fullName>
    </alternativeName>
</protein>
<evidence type="ECO:0000256" key="9">
    <source>
        <dbReference type="ARBA" id="ARBA00022691"/>
    </source>
</evidence>
<dbReference type="Proteomes" id="UP000319619">
    <property type="component" value="Unassembled WGS sequence"/>
</dbReference>
<dbReference type="Gene3D" id="3.30.70.1170">
    <property type="entry name" value="Sun protein, domain 3"/>
    <property type="match status" value="1"/>
</dbReference>
<dbReference type="CDD" id="cd02440">
    <property type="entry name" value="AdoMet_MTases"/>
    <property type="match status" value="1"/>
</dbReference>
<name>A0A532V3H9_UNCL8</name>
<dbReference type="InterPro" id="IPR049560">
    <property type="entry name" value="MeTrfase_RsmB-F_NOP2_cat"/>
</dbReference>
<keyword evidence="7 14" id="KW-0489">Methyltransferase</keyword>